<feature type="compositionally biased region" description="Basic and acidic residues" evidence="1">
    <location>
        <begin position="153"/>
        <end position="163"/>
    </location>
</feature>
<feature type="compositionally biased region" description="Basic residues" evidence="1">
    <location>
        <begin position="164"/>
        <end position="188"/>
    </location>
</feature>
<evidence type="ECO:0000313" key="3">
    <source>
        <dbReference type="Proteomes" id="UP000521943"/>
    </source>
</evidence>
<name>A0A8H6I6Q1_9AGAR</name>
<feature type="region of interest" description="Disordered" evidence="1">
    <location>
        <begin position="1"/>
        <end position="97"/>
    </location>
</feature>
<sequence>MYSDKARKESSSLDPVGGSNSSKEPSKLKEGTSYRSRWDERERDAGSSRSGNRLRGWTPEDEGRAEETSSRKHTTAANVQAIPTVPPNVEKEGQRGNTLTDTTATLLAPRERATLLVAAVVPSNRRREVALALATAHVREACLIRRLLPRLREDSRSRSPEHSSHRKRKHRSHSRDKDRKKHRHREKSGHREKDERRSVLTGKKIKLKVKKGREDIERDANREDLLRFLNSTL</sequence>
<feature type="compositionally biased region" description="Basic and acidic residues" evidence="1">
    <location>
        <begin position="61"/>
        <end position="70"/>
    </location>
</feature>
<keyword evidence="3" id="KW-1185">Reference proteome</keyword>
<dbReference type="Proteomes" id="UP000521943">
    <property type="component" value="Unassembled WGS sequence"/>
</dbReference>
<dbReference type="EMBL" id="JACGCI010000017">
    <property type="protein sequence ID" value="KAF6758909.1"/>
    <property type="molecule type" value="Genomic_DNA"/>
</dbReference>
<evidence type="ECO:0000313" key="2">
    <source>
        <dbReference type="EMBL" id="KAF6758909.1"/>
    </source>
</evidence>
<dbReference type="OrthoDB" id="8964048at2759"/>
<accession>A0A8H6I6Q1</accession>
<evidence type="ECO:0000256" key="1">
    <source>
        <dbReference type="SAM" id="MobiDB-lite"/>
    </source>
</evidence>
<feature type="compositionally biased region" description="Basic and acidic residues" evidence="1">
    <location>
        <begin position="24"/>
        <end position="46"/>
    </location>
</feature>
<proteinExistence type="predicted"/>
<reference evidence="2 3" key="1">
    <citation type="submission" date="2020-07" db="EMBL/GenBank/DDBJ databases">
        <title>Comparative genomics of pyrophilous fungi reveals a link between fire events and developmental genes.</title>
        <authorList>
            <consortium name="DOE Joint Genome Institute"/>
            <person name="Steindorff A.S."/>
            <person name="Carver A."/>
            <person name="Calhoun S."/>
            <person name="Stillman K."/>
            <person name="Liu H."/>
            <person name="Lipzen A."/>
            <person name="Pangilinan J."/>
            <person name="Labutti K."/>
            <person name="Bruns T.D."/>
            <person name="Grigoriev I.V."/>
        </authorList>
    </citation>
    <scope>NUCLEOTIDE SEQUENCE [LARGE SCALE GENOMIC DNA]</scope>
    <source>
        <strain evidence="2 3">CBS 144469</strain>
    </source>
</reference>
<feature type="region of interest" description="Disordered" evidence="1">
    <location>
        <begin position="153"/>
        <end position="216"/>
    </location>
</feature>
<feature type="compositionally biased region" description="Basic and acidic residues" evidence="1">
    <location>
        <begin position="189"/>
        <end position="198"/>
    </location>
</feature>
<comment type="caution">
    <text evidence="2">The sequence shown here is derived from an EMBL/GenBank/DDBJ whole genome shotgun (WGS) entry which is preliminary data.</text>
</comment>
<feature type="compositionally biased region" description="Basic and acidic residues" evidence="1">
    <location>
        <begin position="1"/>
        <end position="11"/>
    </location>
</feature>
<protein>
    <submittedName>
        <fullName evidence="2">Uncharacterized protein</fullName>
    </submittedName>
</protein>
<gene>
    <name evidence="2" type="ORF">DFP72DRAFT_1064414</name>
</gene>
<dbReference type="AlphaFoldDB" id="A0A8H6I6Q1"/>
<organism evidence="2 3">
    <name type="scientific">Ephemerocybe angulata</name>
    <dbReference type="NCBI Taxonomy" id="980116"/>
    <lineage>
        <taxon>Eukaryota</taxon>
        <taxon>Fungi</taxon>
        <taxon>Dikarya</taxon>
        <taxon>Basidiomycota</taxon>
        <taxon>Agaricomycotina</taxon>
        <taxon>Agaricomycetes</taxon>
        <taxon>Agaricomycetidae</taxon>
        <taxon>Agaricales</taxon>
        <taxon>Agaricineae</taxon>
        <taxon>Psathyrellaceae</taxon>
        <taxon>Ephemerocybe</taxon>
    </lineage>
</organism>